<evidence type="ECO:0000256" key="1">
    <source>
        <dbReference type="ARBA" id="ARBA00022649"/>
    </source>
</evidence>
<name>A0A8J3RAP4_9ACTN</name>
<dbReference type="RefSeq" id="WP_204013101.1">
    <property type="nucleotide sequence ID" value="NZ_BOOG01000012.1"/>
</dbReference>
<keyword evidence="6" id="KW-0800">Toxin</keyword>
<evidence type="ECO:0000259" key="7">
    <source>
        <dbReference type="Pfam" id="PF01850"/>
    </source>
</evidence>
<comment type="cofactor">
    <cofactor evidence="6">
        <name>Mg(2+)</name>
        <dbReference type="ChEBI" id="CHEBI:18420"/>
    </cofactor>
</comment>
<gene>
    <name evidence="6" type="primary">vapC</name>
    <name evidence="8" type="ORF">Mth01_13560</name>
</gene>
<dbReference type="EMBL" id="BOOG01000012">
    <property type="protein sequence ID" value="GIH69103.1"/>
    <property type="molecule type" value="Genomic_DNA"/>
</dbReference>
<keyword evidence="4 6" id="KW-0378">Hydrolase</keyword>
<dbReference type="Pfam" id="PF01850">
    <property type="entry name" value="PIN"/>
    <property type="match status" value="1"/>
</dbReference>
<protein>
    <recommendedName>
        <fullName evidence="6">Ribonuclease VapC</fullName>
        <shortName evidence="6">RNase VapC</shortName>
        <ecNumber evidence="6">3.1.-.-</ecNumber>
    </recommendedName>
    <alternativeName>
        <fullName evidence="6">Toxin VapC</fullName>
    </alternativeName>
</protein>
<dbReference type="AlphaFoldDB" id="A0A8J3RAP4"/>
<sequence>MILCDTGPLVAAFNRDDKDHDRCVRFLTQNWTRLVVPSLAVTEVCHLLSDPMRRGSPALAAQFCAAIADDELRVIEVTPHDYRRVSELLTSYASLRLQAVDACVIAIAERFDLHEIATLDQRDYLVVAPRHLPKGQRLTILPGD</sequence>
<keyword evidence="1 6" id="KW-1277">Toxin-antitoxin system</keyword>
<evidence type="ECO:0000256" key="2">
    <source>
        <dbReference type="ARBA" id="ARBA00022722"/>
    </source>
</evidence>
<accession>A0A8J3RAP4</accession>
<dbReference type="GO" id="GO:0016787">
    <property type="term" value="F:hydrolase activity"/>
    <property type="evidence" value="ECO:0007669"/>
    <property type="project" value="UniProtKB-KW"/>
</dbReference>
<dbReference type="Gene3D" id="3.40.50.1010">
    <property type="entry name" value="5'-nuclease"/>
    <property type="match status" value="1"/>
</dbReference>
<dbReference type="Proteomes" id="UP000610966">
    <property type="component" value="Unassembled WGS sequence"/>
</dbReference>
<feature type="domain" description="PIN" evidence="7">
    <location>
        <begin position="2"/>
        <end position="122"/>
    </location>
</feature>
<keyword evidence="9" id="KW-1185">Reference proteome</keyword>
<evidence type="ECO:0000256" key="4">
    <source>
        <dbReference type="ARBA" id="ARBA00022801"/>
    </source>
</evidence>
<dbReference type="GO" id="GO:0000287">
    <property type="term" value="F:magnesium ion binding"/>
    <property type="evidence" value="ECO:0007669"/>
    <property type="project" value="UniProtKB-UniRule"/>
</dbReference>
<dbReference type="InterPro" id="IPR029060">
    <property type="entry name" value="PIN-like_dom_sf"/>
</dbReference>
<organism evidence="8 9">
    <name type="scientific">Sphaerimonospora thailandensis</name>
    <dbReference type="NCBI Taxonomy" id="795644"/>
    <lineage>
        <taxon>Bacteria</taxon>
        <taxon>Bacillati</taxon>
        <taxon>Actinomycetota</taxon>
        <taxon>Actinomycetes</taxon>
        <taxon>Streptosporangiales</taxon>
        <taxon>Streptosporangiaceae</taxon>
        <taxon>Sphaerimonospora</taxon>
    </lineage>
</organism>
<comment type="function">
    <text evidence="6">Toxic component of a toxin-antitoxin (TA) system. An RNase.</text>
</comment>
<dbReference type="InterPro" id="IPR022907">
    <property type="entry name" value="VapC_family"/>
</dbReference>
<keyword evidence="5 6" id="KW-0460">Magnesium</keyword>
<dbReference type="SUPFAM" id="SSF88723">
    <property type="entry name" value="PIN domain-like"/>
    <property type="match status" value="1"/>
</dbReference>
<comment type="similarity">
    <text evidence="6">Belongs to the PINc/VapC protein family.</text>
</comment>
<evidence type="ECO:0000313" key="8">
    <source>
        <dbReference type="EMBL" id="GIH69103.1"/>
    </source>
</evidence>
<dbReference type="EC" id="3.1.-.-" evidence="6"/>
<dbReference type="HAMAP" id="MF_00265">
    <property type="entry name" value="VapC_Nob1"/>
    <property type="match status" value="1"/>
</dbReference>
<comment type="caution">
    <text evidence="8">The sequence shown here is derived from an EMBL/GenBank/DDBJ whole genome shotgun (WGS) entry which is preliminary data.</text>
</comment>
<evidence type="ECO:0000313" key="9">
    <source>
        <dbReference type="Proteomes" id="UP000610966"/>
    </source>
</evidence>
<evidence type="ECO:0000256" key="5">
    <source>
        <dbReference type="ARBA" id="ARBA00022842"/>
    </source>
</evidence>
<keyword evidence="2 6" id="KW-0540">Nuclease</keyword>
<dbReference type="GO" id="GO:0004540">
    <property type="term" value="F:RNA nuclease activity"/>
    <property type="evidence" value="ECO:0007669"/>
    <property type="project" value="InterPro"/>
</dbReference>
<evidence type="ECO:0000256" key="6">
    <source>
        <dbReference type="HAMAP-Rule" id="MF_00265"/>
    </source>
</evidence>
<feature type="binding site" evidence="6">
    <location>
        <position position="5"/>
    </location>
    <ligand>
        <name>Mg(2+)</name>
        <dbReference type="ChEBI" id="CHEBI:18420"/>
    </ligand>
</feature>
<dbReference type="GO" id="GO:0090729">
    <property type="term" value="F:toxin activity"/>
    <property type="evidence" value="ECO:0007669"/>
    <property type="project" value="UniProtKB-KW"/>
</dbReference>
<evidence type="ECO:0000256" key="3">
    <source>
        <dbReference type="ARBA" id="ARBA00022723"/>
    </source>
</evidence>
<proteinExistence type="inferred from homology"/>
<dbReference type="InterPro" id="IPR002716">
    <property type="entry name" value="PIN_dom"/>
</dbReference>
<reference evidence="8" key="1">
    <citation type="submission" date="2021-01" db="EMBL/GenBank/DDBJ databases">
        <title>Whole genome shotgun sequence of Sphaerimonospora thailandensis NBRC 107569.</title>
        <authorList>
            <person name="Komaki H."/>
            <person name="Tamura T."/>
        </authorList>
    </citation>
    <scope>NUCLEOTIDE SEQUENCE</scope>
    <source>
        <strain evidence="8">NBRC 107569</strain>
    </source>
</reference>
<feature type="binding site" evidence="6">
    <location>
        <position position="101"/>
    </location>
    <ligand>
        <name>Mg(2+)</name>
        <dbReference type="ChEBI" id="CHEBI:18420"/>
    </ligand>
</feature>
<keyword evidence="3 6" id="KW-0479">Metal-binding</keyword>